<dbReference type="InterPro" id="IPR043129">
    <property type="entry name" value="ATPase_NBD"/>
</dbReference>
<dbReference type="Proteomes" id="UP001162834">
    <property type="component" value="Chromosome"/>
</dbReference>
<dbReference type="SUPFAM" id="SSF53067">
    <property type="entry name" value="Actin-like ATPase domain"/>
    <property type="match status" value="1"/>
</dbReference>
<feature type="domain" description="Acetophenone carboxylase-like C-terminal" evidence="3">
    <location>
        <begin position="509"/>
        <end position="673"/>
    </location>
</feature>
<dbReference type="Pfam" id="PF19278">
    <property type="entry name" value="Hydant_A_C"/>
    <property type="match status" value="1"/>
</dbReference>
<evidence type="ECO:0000259" key="2">
    <source>
        <dbReference type="Pfam" id="PF05378"/>
    </source>
</evidence>
<dbReference type="KEGG" id="sbae:DSM104329_00781"/>
<dbReference type="GO" id="GO:0005829">
    <property type="term" value="C:cytosol"/>
    <property type="evidence" value="ECO:0007669"/>
    <property type="project" value="TreeGrafter"/>
</dbReference>
<dbReference type="InterPro" id="IPR049517">
    <property type="entry name" value="ACX-like_C"/>
</dbReference>
<keyword evidence="4" id="KW-0436">Ligase</keyword>
<dbReference type="PANTHER" id="PTHR11365:SF23">
    <property type="entry name" value="HYPOTHETICAL 5-OXOPROLINASE (EUROFUNG)-RELATED"/>
    <property type="match status" value="1"/>
</dbReference>
<accession>A0A9E6XUK9</accession>
<feature type="domain" description="Hydantoinase/oxoprolinase N-terminal" evidence="2">
    <location>
        <begin position="5"/>
        <end position="184"/>
    </location>
</feature>
<evidence type="ECO:0000313" key="4">
    <source>
        <dbReference type="EMBL" id="UGS34403.1"/>
    </source>
</evidence>
<keyword evidence="5" id="KW-1185">Reference proteome</keyword>
<dbReference type="EMBL" id="CP087164">
    <property type="protein sequence ID" value="UGS34403.1"/>
    <property type="molecule type" value="Genomic_DNA"/>
</dbReference>
<evidence type="ECO:0000313" key="5">
    <source>
        <dbReference type="Proteomes" id="UP001162834"/>
    </source>
</evidence>
<dbReference type="PANTHER" id="PTHR11365">
    <property type="entry name" value="5-OXOPROLINASE RELATED"/>
    <property type="match status" value="1"/>
</dbReference>
<evidence type="ECO:0000259" key="3">
    <source>
        <dbReference type="Pfam" id="PF19278"/>
    </source>
</evidence>
<dbReference type="InterPro" id="IPR002821">
    <property type="entry name" value="Hydantoinase_A"/>
</dbReference>
<evidence type="ECO:0000259" key="1">
    <source>
        <dbReference type="Pfam" id="PF01968"/>
    </source>
</evidence>
<protein>
    <submittedName>
        <fullName evidence="4">Acetophenone carboxylase gamma subunit</fullName>
        <ecNumber evidence="4">6.4.1.8</ecNumber>
    </submittedName>
</protein>
<proteinExistence type="predicted"/>
<organism evidence="4 5">
    <name type="scientific">Capillimicrobium parvum</name>
    <dbReference type="NCBI Taxonomy" id="2884022"/>
    <lineage>
        <taxon>Bacteria</taxon>
        <taxon>Bacillati</taxon>
        <taxon>Actinomycetota</taxon>
        <taxon>Thermoleophilia</taxon>
        <taxon>Solirubrobacterales</taxon>
        <taxon>Capillimicrobiaceae</taxon>
        <taxon>Capillimicrobium</taxon>
    </lineage>
</organism>
<dbReference type="GO" id="GO:0017168">
    <property type="term" value="F:5-oxoprolinase (ATP-hydrolyzing) activity"/>
    <property type="evidence" value="ECO:0007669"/>
    <property type="project" value="TreeGrafter"/>
</dbReference>
<dbReference type="AlphaFoldDB" id="A0A9E6XUK9"/>
<dbReference type="EC" id="6.4.1.8" evidence="4"/>
<dbReference type="RefSeq" id="WP_259314078.1">
    <property type="nucleotide sequence ID" value="NZ_CP087164.1"/>
</dbReference>
<dbReference type="GO" id="GO:0016874">
    <property type="term" value="F:ligase activity"/>
    <property type="evidence" value="ECO:0007669"/>
    <property type="project" value="UniProtKB-KW"/>
</dbReference>
<dbReference type="Pfam" id="PF05378">
    <property type="entry name" value="Hydant_A_N"/>
    <property type="match status" value="1"/>
</dbReference>
<feature type="domain" description="Hydantoinase A/oxoprolinase" evidence="1">
    <location>
        <begin position="206"/>
        <end position="493"/>
    </location>
</feature>
<dbReference type="InterPro" id="IPR008040">
    <property type="entry name" value="Hydant_A_N"/>
</dbReference>
<name>A0A9E6XUK9_9ACTN</name>
<sequence>MLFAGIDIGGTFTDLALYDSGTDALVVHKLRSSPDDPSRALVEGIAELCALAQVGTDALDGVLHGTTIATNAVLEHRGAKTGLITTDGMRDVLHIGRHQRPEPYSVMQDVPWQDRPFVRRSERLTVPERIAPPRGDVVQALDEDAVRAAAAQLRDAGVEAVAVCFLFSYLDDAHEKRAAQLVRDAMPDAFVTTSADVSPQFREFERFNTTAMNAFVGPGTGRYLARLTQGLASRGVAAELLVMRSNGGVASAREAAERPVTLMLSGPAAGVLGAQWAAGLTGRRNLITFDMGGTSADIGIVADGMVTEASARDTQVAGYPLLVPMFDIETIGAGGGSIARLDAAGAFRVGPQSAGADPGPACYGRGGPDATITDAHLVLGRIDPERFLGGDMPLDPGAAAAAIDRLAAELGMSRLDTAAGVLRIANAQMARTIRGITVERGRDPRSFALVAFGGAGPLHAADLADMLEIPEVLIPPHPGITSATGLLTSELRYDLMSTVLMVQGAIDGARIDELFAQLTAILLERLQRDGADPDQVRVERSLDCRYVGQGYELRIPFDGHAFAEAALDRFHAVHEQEYGRALADPIEIVNVRVRAAGDRPRLTRIAVGGGDLASATIGEAASVWDVGGELADLPTRRLLRERLPIAEPIDGPAVIFQRDTTIVVPPSWRATADPGGPLLLSAVRTTQGGRR</sequence>
<reference evidence="4" key="1">
    <citation type="journal article" date="2022" name="Int. J. Syst. Evol. Microbiol.">
        <title>Pseudomonas aegrilactucae sp. nov. and Pseudomonas morbosilactucae sp. nov., pathogens causing bacterial rot of lettuce in Japan.</title>
        <authorList>
            <person name="Sawada H."/>
            <person name="Fujikawa T."/>
            <person name="Satou M."/>
        </authorList>
    </citation>
    <scope>NUCLEOTIDE SEQUENCE</scope>
    <source>
        <strain evidence="4">0166_1</strain>
    </source>
</reference>
<dbReference type="GO" id="GO:0006749">
    <property type="term" value="P:glutathione metabolic process"/>
    <property type="evidence" value="ECO:0007669"/>
    <property type="project" value="TreeGrafter"/>
</dbReference>
<dbReference type="Pfam" id="PF01968">
    <property type="entry name" value="Hydantoinase_A"/>
    <property type="match status" value="1"/>
</dbReference>
<gene>
    <name evidence="4" type="primary">apc3_6</name>
    <name evidence="4" type="ORF">DSM104329_00781</name>
</gene>
<dbReference type="InterPro" id="IPR045079">
    <property type="entry name" value="Oxoprolinase-like"/>
</dbReference>